<organism evidence="3 4">
    <name type="scientific">Macrolepiota fuliginosa MF-IS2</name>
    <dbReference type="NCBI Taxonomy" id="1400762"/>
    <lineage>
        <taxon>Eukaryota</taxon>
        <taxon>Fungi</taxon>
        <taxon>Dikarya</taxon>
        <taxon>Basidiomycota</taxon>
        <taxon>Agaricomycotina</taxon>
        <taxon>Agaricomycetes</taxon>
        <taxon>Agaricomycetidae</taxon>
        <taxon>Agaricales</taxon>
        <taxon>Agaricineae</taxon>
        <taxon>Agaricaceae</taxon>
        <taxon>Macrolepiota</taxon>
    </lineage>
</organism>
<dbReference type="Proteomes" id="UP000807342">
    <property type="component" value="Unassembled WGS sequence"/>
</dbReference>
<name>A0A9P5WYE7_9AGAR</name>
<dbReference type="Pfam" id="PF02899">
    <property type="entry name" value="Phage_int_SAM_1"/>
    <property type="match status" value="1"/>
</dbReference>
<keyword evidence="4" id="KW-1185">Reference proteome</keyword>
<accession>A0A9P5WYE7</accession>
<dbReference type="SUPFAM" id="SSF47823">
    <property type="entry name" value="lambda integrase-like, N-terminal domain"/>
    <property type="match status" value="1"/>
</dbReference>
<dbReference type="AlphaFoldDB" id="A0A9P5WYE7"/>
<dbReference type="OrthoDB" id="3254696at2759"/>
<proteinExistence type="predicted"/>
<protein>
    <recommendedName>
        <fullName evidence="2">Integrase SAM-like N-terminal domain-containing protein</fullName>
    </recommendedName>
</protein>
<feature type="non-terminal residue" evidence="3">
    <location>
        <position position="1"/>
    </location>
</feature>
<evidence type="ECO:0000259" key="2">
    <source>
        <dbReference type="Pfam" id="PF02899"/>
    </source>
</evidence>
<keyword evidence="1" id="KW-0238">DNA-binding</keyword>
<dbReference type="GO" id="GO:0003677">
    <property type="term" value="F:DNA binding"/>
    <property type="evidence" value="ECO:0007669"/>
    <property type="project" value="UniProtKB-KW"/>
</dbReference>
<dbReference type="InterPro" id="IPR010998">
    <property type="entry name" value="Integrase_recombinase_N"/>
</dbReference>
<feature type="domain" description="Integrase SAM-like N-terminal" evidence="2">
    <location>
        <begin position="2"/>
        <end position="67"/>
    </location>
</feature>
<dbReference type="GO" id="GO:0015074">
    <property type="term" value="P:DNA integration"/>
    <property type="evidence" value="ECO:0007669"/>
    <property type="project" value="InterPro"/>
</dbReference>
<dbReference type="EMBL" id="MU152791">
    <property type="protein sequence ID" value="KAF9440171.1"/>
    <property type="molecule type" value="Genomic_DNA"/>
</dbReference>
<dbReference type="InterPro" id="IPR004107">
    <property type="entry name" value="Integrase_SAM-like_N"/>
</dbReference>
<comment type="caution">
    <text evidence="3">The sequence shown here is derived from an EMBL/GenBank/DDBJ whole genome shotgun (WGS) entry which is preliminary data.</text>
</comment>
<evidence type="ECO:0000313" key="3">
    <source>
        <dbReference type="EMBL" id="KAF9440171.1"/>
    </source>
</evidence>
<feature type="non-terminal residue" evidence="3">
    <location>
        <position position="133"/>
    </location>
</feature>
<sequence length="133" mass="14591">SLAPSTLRSYQHAVRHFHKFCDQENIPRQTRTPTPEILLCAFAAEGLGQTSGSTARNKIIAALKAWHSANNWVWHSGDQLAQVLNGIHNMTPSSSIQPKRPPVTIQALELLALYLNHSDPVDVAILACACTGW</sequence>
<evidence type="ECO:0000256" key="1">
    <source>
        <dbReference type="ARBA" id="ARBA00023125"/>
    </source>
</evidence>
<reference evidence="3" key="1">
    <citation type="submission" date="2020-11" db="EMBL/GenBank/DDBJ databases">
        <authorList>
            <consortium name="DOE Joint Genome Institute"/>
            <person name="Ahrendt S."/>
            <person name="Riley R."/>
            <person name="Andreopoulos W."/>
            <person name="Labutti K."/>
            <person name="Pangilinan J."/>
            <person name="Ruiz-Duenas F.J."/>
            <person name="Barrasa J.M."/>
            <person name="Sanchez-Garcia M."/>
            <person name="Camarero S."/>
            <person name="Miyauchi S."/>
            <person name="Serrano A."/>
            <person name="Linde D."/>
            <person name="Babiker R."/>
            <person name="Drula E."/>
            <person name="Ayuso-Fernandez I."/>
            <person name="Pacheco R."/>
            <person name="Padilla G."/>
            <person name="Ferreira P."/>
            <person name="Barriuso J."/>
            <person name="Kellner H."/>
            <person name="Castanera R."/>
            <person name="Alfaro M."/>
            <person name="Ramirez L."/>
            <person name="Pisabarro A.G."/>
            <person name="Kuo A."/>
            <person name="Tritt A."/>
            <person name="Lipzen A."/>
            <person name="He G."/>
            <person name="Yan M."/>
            <person name="Ng V."/>
            <person name="Cullen D."/>
            <person name="Martin F."/>
            <person name="Rosso M.-N."/>
            <person name="Henrissat B."/>
            <person name="Hibbett D."/>
            <person name="Martinez A.T."/>
            <person name="Grigoriev I.V."/>
        </authorList>
    </citation>
    <scope>NUCLEOTIDE SEQUENCE</scope>
    <source>
        <strain evidence="3">MF-IS2</strain>
    </source>
</reference>
<dbReference type="Gene3D" id="1.10.150.130">
    <property type="match status" value="1"/>
</dbReference>
<evidence type="ECO:0000313" key="4">
    <source>
        <dbReference type="Proteomes" id="UP000807342"/>
    </source>
</evidence>
<gene>
    <name evidence="3" type="ORF">P691DRAFT_607720</name>
</gene>